<proteinExistence type="predicted"/>
<organism evidence="2 3">
    <name type="scientific">Actinopolymorpha pittospori</name>
    <dbReference type="NCBI Taxonomy" id="648752"/>
    <lineage>
        <taxon>Bacteria</taxon>
        <taxon>Bacillati</taxon>
        <taxon>Actinomycetota</taxon>
        <taxon>Actinomycetes</taxon>
        <taxon>Propionibacteriales</taxon>
        <taxon>Actinopolymorphaceae</taxon>
        <taxon>Actinopolymorpha</taxon>
    </lineage>
</organism>
<evidence type="ECO:0000313" key="2">
    <source>
        <dbReference type="EMBL" id="MBE1608227.1"/>
    </source>
</evidence>
<feature type="compositionally biased region" description="Acidic residues" evidence="1">
    <location>
        <begin position="79"/>
        <end position="89"/>
    </location>
</feature>
<dbReference type="EMBL" id="JADBEM010000001">
    <property type="protein sequence ID" value="MBE1608227.1"/>
    <property type="molecule type" value="Genomic_DNA"/>
</dbReference>
<dbReference type="Proteomes" id="UP000638648">
    <property type="component" value="Unassembled WGS sequence"/>
</dbReference>
<name>A0A927MXW0_9ACTN</name>
<feature type="compositionally biased region" description="Acidic residues" evidence="1">
    <location>
        <begin position="117"/>
        <end position="134"/>
    </location>
</feature>
<protein>
    <recommendedName>
        <fullName evidence="4">DUF5709 domain-containing protein</fullName>
    </recommendedName>
</protein>
<accession>A0A927MXW0</accession>
<gene>
    <name evidence="2" type="ORF">HEB94_005075</name>
</gene>
<evidence type="ECO:0000313" key="3">
    <source>
        <dbReference type="Proteomes" id="UP000638648"/>
    </source>
</evidence>
<keyword evidence="3" id="KW-1185">Reference proteome</keyword>
<evidence type="ECO:0000256" key="1">
    <source>
        <dbReference type="SAM" id="MobiDB-lite"/>
    </source>
</evidence>
<sequence length="134" mass="14860">MTGPDTPGRTTSTPDIPDSDIPEPGFRPSEDDELGLPDSDIPDVPADSEPDEVILEPDVEKARDLTGETGYEMLGTDELLPESETTEFEPPDRLSADTLHRRTAEEEERGETLDERLAEEEPDPALSYDEFDEN</sequence>
<feature type="region of interest" description="Disordered" evidence="1">
    <location>
        <begin position="1"/>
        <end position="134"/>
    </location>
</feature>
<feature type="compositionally biased region" description="Basic and acidic residues" evidence="1">
    <location>
        <begin position="90"/>
        <end position="116"/>
    </location>
</feature>
<feature type="compositionally biased region" description="Acidic residues" evidence="1">
    <location>
        <begin position="46"/>
        <end position="57"/>
    </location>
</feature>
<evidence type="ECO:0008006" key="4">
    <source>
        <dbReference type="Google" id="ProtNLM"/>
    </source>
</evidence>
<dbReference type="RefSeq" id="WP_192757204.1">
    <property type="nucleotide sequence ID" value="NZ_BAABJL010000099.1"/>
</dbReference>
<comment type="caution">
    <text evidence="2">The sequence shown here is derived from an EMBL/GenBank/DDBJ whole genome shotgun (WGS) entry which is preliminary data.</text>
</comment>
<dbReference type="AlphaFoldDB" id="A0A927MXW0"/>
<reference evidence="2" key="1">
    <citation type="submission" date="2020-10" db="EMBL/GenBank/DDBJ databases">
        <title>Sequencing the genomes of 1000 actinobacteria strains.</title>
        <authorList>
            <person name="Klenk H.-P."/>
        </authorList>
    </citation>
    <scope>NUCLEOTIDE SEQUENCE</scope>
    <source>
        <strain evidence="2">DSM 45354</strain>
    </source>
</reference>